<evidence type="ECO:0000256" key="3">
    <source>
        <dbReference type="PIRSR" id="PIRSR600183-50"/>
    </source>
</evidence>
<evidence type="ECO:0000256" key="4">
    <source>
        <dbReference type="RuleBase" id="RU003737"/>
    </source>
</evidence>
<dbReference type="Gene3D" id="2.40.37.10">
    <property type="entry name" value="Lyase, Ornithine Decarboxylase, Chain A, domain 1"/>
    <property type="match status" value="1"/>
</dbReference>
<feature type="domain" description="Orn/DAP/Arg decarboxylase 2 N-terminal" evidence="6">
    <location>
        <begin position="62"/>
        <end position="274"/>
    </location>
</feature>
<gene>
    <name evidence="7" type="primary">mur23</name>
</gene>
<proteinExistence type="inferred from homology"/>
<sequence length="388" mass="41835">MSRHAHTTSPQRWGTGFPAPMEALRCVVAAAPETPTIVHDPDGIDAEITAIRHGLSLLHVPGSRLLFSVKANRSRAVLTHLASRNIGAAVSSVAEDRAAAEAGMSPRYATSPGLSGADLIELHKSGTHLDIDSIDQLAAVPRHSETGLRLSVPIPRESTARDMPWSRFGIRWEDAGERGKAQAVLKERKLRVVRLHAHVRDIGGVEDVRPLGRALAHAARDLPEVDEVNIGGGMIRLFHHNQEAIAPVFECLAEELARAGRPLRVLAEPGAQLVTSHGYLITRVLSVRRHEGRQSVTVDASAWNLAGWSRFHLAMTGADRGERWTTDLTGPTCYEKDLWFAGMATDRIEPGDLVVLRGAGAYVGSMLRVLHGLAAPGESLLGTADGAR</sequence>
<reference evidence="7" key="1">
    <citation type="journal article" date="2011" name="Mol. Biosyst.">
        <title>Identification of the gene cluster involved in muraymycin biosynthesis from Streptomyces sp. NRRL 30471.</title>
        <authorList>
            <person name="Cheng L."/>
            <person name="Chen W."/>
            <person name="Zhai L."/>
            <person name="Xu D."/>
            <person name="Huang T."/>
            <person name="Lin S."/>
            <person name="Zhou X."/>
            <person name="Deng Z."/>
        </authorList>
    </citation>
    <scope>NUCLEOTIDE SEQUENCE</scope>
    <source>
        <strain evidence="7">NRRL 30471</strain>
    </source>
</reference>
<protein>
    <submittedName>
        <fullName evidence="7">Pyridoxal-dependent decarboxylase</fullName>
    </submittedName>
</protein>
<dbReference type="InterPro" id="IPR009006">
    <property type="entry name" value="Ala_racemase/Decarboxylase_C"/>
</dbReference>
<dbReference type="Pfam" id="PF00278">
    <property type="entry name" value="Orn_DAP_Arg_deC"/>
    <property type="match status" value="1"/>
</dbReference>
<dbReference type="InterPro" id="IPR000183">
    <property type="entry name" value="Orn/DAP/Arg_de-COase"/>
</dbReference>
<accession>F2WUD5</accession>
<dbReference type="GO" id="GO:0009089">
    <property type="term" value="P:lysine biosynthetic process via diaminopimelate"/>
    <property type="evidence" value="ECO:0007669"/>
    <property type="project" value="TreeGrafter"/>
</dbReference>
<evidence type="ECO:0000259" key="6">
    <source>
        <dbReference type="Pfam" id="PF02784"/>
    </source>
</evidence>
<evidence type="ECO:0000256" key="2">
    <source>
        <dbReference type="ARBA" id="ARBA00022898"/>
    </source>
</evidence>
<dbReference type="AlphaFoldDB" id="F2WUD5"/>
<dbReference type="InterPro" id="IPR022644">
    <property type="entry name" value="De-COase2_N"/>
</dbReference>
<dbReference type="PRINTS" id="PR01179">
    <property type="entry name" value="ODADCRBXLASE"/>
</dbReference>
<keyword evidence="2 3" id="KW-0663">Pyridoxal phosphate</keyword>
<comment type="similarity">
    <text evidence="4">Belongs to the Orn/Lys/Arg decarboxylase class-II family.</text>
</comment>
<evidence type="ECO:0000256" key="1">
    <source>
        <dbReference type="ARBA" id="ARBA00001933"/>
    </source>
</evidence>
<dbReference type="SMR" id="F2WUD5"/>
<comment type="cofactor">
    <cofactor evidence="1 3">
        <name>pyridoxal 5'-phosphate</name>
        <dbReference type="ChEBI" id="CHEBI:597326"/>
    </cofactor>
</comment>
<organism evidence="7">
    <name type="scientific">Streptomyces sp. NRRL 30471</name>
    <dbReference type="NCBI Taxonomy" id="996287"/>
    <lineage>
        <taxon>Bacteria</taxon>
        <taxon>Bacillati</taxon>
        <taxon>Actinomycetota</taxon>
        <taxon>Actinomycetes</taxon>
        <taxon>Kitasatosporales</taxon>
        <taxon>Streptomycetaceae</taxon>
        <taxon>Streptomyces</taxon>
    </lineage>
</organism>
<feature type="active site" description="Proton donor" evidence="3">
    <location>
        <position position="333"/>
    </location>
</feature>
<dbReference type="InterPro" id="IPR022643">
    <property type="entry name" value="De-COase2_C"/>
</dbReference>
<evidence type="ECO:0000259" key="5">
    <source>
        <dbReference type="Pfam" id="PF00278"/>
    </source>
</evidence>
<dbReference type="SUPFAM" id="SSF51419">
    <property type="entry name" value="PLP-binding barrel"/>
    <property type="match status" value="1"/>
</dbReference>
<dbReference type="EMBL" id="HQ257512">
    <property type="protein sequence ID" value="ADZ45335.1"/>
    <property type="molecule type" value="Genomic_DNA"/>
</dbReference>
<dbReference type="Pfam" id="PF02784">
    <property type="entry name" value="Orn_Arg_deC_N"/>
    <property type="match status" value="1"/>
</dbReference>
<dbReference type="Gene3D" id="3.20.20.10">
    <property type="entry name" value="Alanine racemase"/>
    <property type="match status" value="1"/>
</dbReference>
<evidence type="ECO:0000313" key="7">
    <source>
        <dbReference type="EMBL" id="ADZ45335.1"/>
    </source>
</evidence>
<name>F2WUD5_9ACTN</name>
<dbReference type="GO" id="GO:0008836">
    <property type="term" value="F:diaminopimelate decarboxylase activity"/>
    <property type="evidence" value="ECO:0007669"/>
    <property type="project" value="TreeGrafter"/>
</dbReference>
<dbReference type="PANTHER" id="PTHR43727:SF3">
    <property type="entry name" value="GROUP IV DECARBOXYLASE"/>
    <property type="match status" value="1"/>
</dbReference>
<feature type="domain" description="Orn/DAP/Arg decarboxylase 2 C-terminal" evidence="5">
    <location>
        <begin position="276"/>
        <end position="360"/>
    </location>
</feature>
<dbReference type="SUPFAM" id="SSF50621">
    <property type="entry name" value="Alanine racemase C-terminal domain-like"/>
    <property type="match status" value="1"/>
</dbReference>
<dbReference type="PANTHER" id="PTHR43727">
    <property type="entry name" value="DIAMINOPIMELATE DECARBOXYLASE"/>
    <property type="match status" value="1"/>
</dbReference>
<feature type="modified residue" description="N6-(pyridoxal phosphate)lysine" evidence="3">
    <location>
        <position position="70"/>
    </location>
</feature>
<dbReference type="InterPro" id="IPR029066">
    <property type="entry name" value="PLP-binding_barrel"/>
</dbReference>